<evidence type="ECO:0000313" key="3">
    <source>
        <dbReference type="Proteomes" id="UP000665561"/>
    </source>
</evidence>
<proteinExistence type="predicted"/>
<dbReference type="InterPro" id="IPR013978">
    <property type="entry name" value="MEKHLA"/>
</dbReference>
<gene>
    <name evidence="2" type="ORF">GT019_25625</name>
</gene>
<accession>A0ABW9XX36</accession>
<feature type="domain" description="MEKHLA" evidence="1">
    <location>
        <begin position="11"/>
        <end position="149"/>
    </location>
</feature>
<dbReference type="Proteomes" id="UP000665561">
    <property type="component" value="Unassembled WGS sequence"/>
</dbReference>
<evidence type="ECO:0000259" key="1">
    <source>
        <dbReference type="Pfam" id="PF08670"/>
    </source>
</evidence>
<protein>
    <submittedName>
        <fullName evidence="2">MEKHLA domain-containing protein</fullName>
    </submittedName>
</protein>
<evidence type="ECO:0000313" key="2">
    <source>
        <dbReference type="EMBL" id="NBD27264.1"/>
    </source>
</evidence>
<dbReference type="Pfam" id="PF08670">
    <property type="entry name" value="MEKHLA"/>
    <property type="match status" value="1"/>
</dbReference>
<dbReference type="EMBL" id="JAAAMV010000026">
    <property type="protein sequence ID" value="NBD27264.1"/>
    <property type="molecule type" value="Genomic_DNA"/>
</dbReference>
<dbReference type="RefSeq" id="WP_161746288.1">
    <property type="nucleotide sequence ID" value="NZ_JAAAMV010000026.1"/>
</dbReference>
<keyword evidence="3" id="KW-1185">Reference proteome</keyword>
<sequence>MTLTGIGATNEHARLIVASYERLTGKKLLAEEPRPGEEFERLYHSPFVVLSHGLEPDPVLNFGNLAAQAQWEMDWSAFTRTPSRLTAEPMEREERSRFLQTVGEQGFVDNYTGIRISSTGRRFYILEATVWNLIDESGHNHGQAATFRECRYLE</sequence>
<organism evidence="2 3">
    <name type="scientific">Paenibacillus glycinis</name>
    <dbReference type="NCBI Taxonomy" id="2697035"/>
    <lineage>
        <taxon>Bacteria</taxon>
        <taxon>Bacillati</taxon>
        <taxon>Bacillota</taxon>
        <taxon>Bacilli</taxon>
        <taxon>Bacillales</taxon>
        <taxon>Paenibacillaceae</taxon>
        <taxon>Paenibacillus</taxon>
    </lineage>
</organism>
<reference evidence="2 3" key="1">
    <citation type="submission" date="2020-01" db="EMBL/GenBank/DDBJ databases">
        <title>Paenibacillus soybeanensis sp. nov. isolated from the nodules of soybean (Glycine max(L.) Merr).</title>
        <authorList>
            <person name="Wang H."/>
        </authorList>
    </citation>
    <scope>NUCLEOTIDE SEQUENCE [LARGE SCALE GENOMIC DNA]</scope>
    <source>
        <strain evidence="2 3">T1</strain>
    </source>
</reference>
<name>A0ABW9XX36_9BACL</name>
<comment type="caution">
    <text evidence="2">The sequence shown here is derived from an EMBL/GenBank/DDBJ whole genome shotgun (WGS) entry which is preliminary data.</text>
</comment>